<dbReference type="InterPro" id="IPR036097">
    <property type="entry name" value="HisK_dim/P_sf"/>
</dbReference>
<dbReference type="GO" id="GO:0005524">
    <property type="term" value="F:ATP binding"/>
    <property type="evidence" value="ECO:0007669"/>
    <property type="project" value="UniProtKB-KW"/>
</dbReference>
<dbReference type="PROSITE" id="PS50109">
    <property type="entry name" value="HIS_KIN"/>
    <property type="match status" value="1"/>
</dbReference>
<evidence type="ECO:0000259" key="17">
    <source>
        <dbReference type="PROSITE" id="PS50885"/>
    </source>
</evidence>
<comment type="caution">
    <text evidence="18">The sequence shown here is derived from an EMBL/GenBank/DDBJ whole genome shotgun (WGS) entry which is preliminary data.</text>
</comment>
<dbReference type="GO" id="GO:0005886">
    <property type="term" value="C:plasma membrane"/>
    <property type="evidence" value="ECO:0007669"/>
    <property type="project" value="UniProtKB-SubCell"/>
</dbReference>
<dbReference type="Pfam" id="PF00672">
    <property type="entry name" value="HAMP"/>
    <property type="match status" value="1"/>
</dbReference>
<evidence type="ECO:0000256" key="11">
    <source>
        <dbReference type="ARBA" id="ARBA00022840"/>
    </source>
</evidence>
<keyword evidence="4" id="KW-1003">Cell membrane</keyword>
<feature type="domain" description="Histidine kinase" evidence="16">
    <location>
        <begin position="260"/>
        <end position="456"/>
    </location>
</feature>
<keyword evidence="7" id="KW-0808">Transferase</keyword>
<evidence type="ECO:0000256" key="10">
    <source>
        <dbReference type="ARBA" id="ARBA00022777"/>
    </source>
</evidence>
<keyword evidence="19" id="KW-1185">Reference proteome</keyword>
<sequence>MLARIVRAGRLARAAWRRFWRSISYYMPKGLYARSLIIVIAPMILLQSVIAFVFMERHWQTVTQRLSQAVTRDIAAIIDVIETYPQDSDYAQIIRIAQERLALQISIDPPEPLPPPGPKPFFSLLDRTLSEEITRQINRPFWLDTVGNSNIIEIRVQLDGKVLRVFARRSQAYASNTHIFLLWMVGTSLVLLTIAIAFLRNQIRPILQLAEAAESFGKGRPTDDFQPRGAEEVRRAGTAFLQMRERIERQIEQRTAMLTGVSHDLRTILTRFKLQLAVARSRADIAALDQDIEEMRTMLEGYLDFARGEASEEAGKFDLSAFLSKTEEEARLRGRAFSSTLSGANEVLVRPNAFARLLDNVIGNAFRYASTVSLNARHGGGMLTITIDDDGPGIPEEKREEVFKPFVRLDTARNQDESGTGLGLSIARDIARSHGGDIALQDSPMGGLRVLIRVPA</sequence>
<keyword evidence="11 18" id="KW-0067">ATP-binding</keyword>
<dbReference type="EMBL" id="JAODNV010000013">
    <property type="protein sequence ID" value="MCT8991175.1"/>
    <property type="molecule type" value="Genomic_DNA"/>
</dbReference>
<evidence type="ECO:0000256" key="14">
    <source>
        <dbReference type="ARBA" id="ARBA00023136"/>
    </source>
</evidence>
<dbReference type="SUPFAM" id="SSF55874">
    <property type="entry name" value="ATPase domain of HSP90 chaperone/DNA topoisomerase II/histidine kinase"/>
    <property type="match status" value="1"/>
</dbReference>
<dbReference type="SMART" id="SM00387">
    <property type="entry name" value="HATPase_c"/>
    <property type="match status" value="1"/>
</dbReference>
<keyword evidence="14 15" id="KW-0472">Membrane</keyword>
<dbReference type="InterPro" id="IPR003661">
    <property type="entry name" value="HisK_dim/P_dom"/>
</dbReference>
<feature type="domain" description="HAMP" evidence="17">
    <location>
        <begin position="200"/>
        <end position="252"/>
    </location>
</feature>
<keyword evidence="9" id="KW-0547">Nucleotide-binding</keyword>
<reference evidence="18" key="1">
    <citation type="submission" date="2022-08" db="EMBL/GenBank/DDBJ databases">
        <title>Chelativorans sichuanense sp. nov., a paraffin oil-degrading bacterium isolated from a mixture of oil-based drill cuttings and paddy soil.</title>
        <authorList>
            <person name="Yu J."/>
            <person name="Liu H."/>
            <person name="Chen Q."/>
        </authorList>
    </citation>
    <scope>NUCLEOTIDE SEQUENCE</scope>
    <source>
        <strain evidence="18">SCAU 2101</strain>
    </source>
</reference>
<evidence type="ECO:0000256" key="3">
    <source>
        <dbReference type="ARBA" id="ARBA00012438"/>
    </source>
</evidence>
<dbReference type="SMART" id="SM00304">
    <property type="entry name" value="HAMP"/>
    <property type="match status" value="1"/>
</dbReference>
<dbReference type="AlphaFoldDB" id="A0A9X3B033"/>
<evidence type="ECO:0000256" key="6">
    <source>
        <dbReference type="ARBA" id="ARBA00022553"/>
    </source>
</evidence>
<dbReference type="PANTHER" id="PTHR44936:SF5">
    <property type="entry name" value="SENSOR HISTIDINE KINASE ENVZ"/>
    <property type="match status" value="1"/>
</dbReference>
<evidence type="ECO:0000256" key="13">
    <source>
        <dbReference type="ARBA" id="ARBA00023012"/>
    </source>
</evidence>
<protein>
    <recommendedName>
        <fullName evidence="3">histidine kinase</fullName>
        <ecNumber evidence="3">2.7.13.3</ecNumber>
    </recommendedName>
</protein>
<dbReference type="InterPro" id="IPR004358">
    <property type="entry name" value="Sig_transdc_His_kin-like_C"/>
</dbReference>
<keyword evidence="12 15" id="KW-1133">Transmembrane helix</keyword>
<evidence type="ECO:0000256" key="9">
    <source>
        <dbReference type="ARBA" id="ARBA00022741"/>
    </source>
</evidence>
<dbReference type="InterPro" id="IPR036890">
    <property type="entry name" value="HATPase_C_sf"/>
</dbReference>
<dbReference type="SMART" id="SM00388">
    <property type="entry name" value="HisKA"/>
    <property type="match status" value="1"/>
</dbReference>
<evidence type="ECO:0000256" key="1">
    <source>
        <dbReference type="ARBA" id="ARBA00000085"/>
    </source>
</evidence>
<comment type="catalytic activity">
    <reaction evidence="1">
        <text>ATP + protein L-histidine = ADP + protein N-phospho-L-histidine.</text>
        <dbReference type="EC" id="2.7.13.3"/>
    </reaction>
</comment>
<dbReference type="PRINTS" id="PR00344">
    <property type="entry name" value="BCTRLSENSOR"/>
</dbReference>
<keyword evidence="10" id="KW-0418">Kinase</keyword>
<dbReference type="Gene3D" id="1.10.287.130">
    <property type="match status" value="1"/>
</dbReference>
<dbReference type="SUPFAM" id="SSF47384">
    <property type="entry name" value="Homodimeric domain of signal transducing histidine kinase"/>
    <property type="match status" value="1"/>
</dbReference>
<evidence type="ECO:0000256" key="4">
    <source>
        <dbReference type="ARBA" id="ARBA00022475"/>
    </source>
</evidence>
<keyword evidence="8 15" id="KW-0812">Transmembrane</keyword>
<evidence type="ECO:0000256" key="7">
    <source>
        <dbReference type="ARBA" id="ARBA00022679"/>
    </source>
</evidence>
<comment type="subcellular location">
    <subcellularLocation>
        <location evidence="2">Cell inner membrane</location>
        <topology evidence="2">Multi-pass membrane protein</topology>
    </subcellularLocation>
</comment>
<keyword evidence="13" id="KW-0902">Two-component regulatory system</keyword>
<dbReference type="CDD" id="cd06225">
    <property type="entry name" value="HAMP"/>
    <property type="match status" value="1"/>
</dbReference>
<dbReference type="Proteomes" id="UP001149009">
    <property type="component" value="Unassembled WGS sequence"/>
</dbReference>
<dbReference type="GO" id="GO:0000155">
    <property type="term" value="F:phosphorelay sensor kinase activity"/>
    <property type="evidence" value="ECO:0007669"/>
    <property type="project" value="InterPro"/>
</dbReference>
<dbReference type="InterPro" id="IPR003660">
    <property type="entry name" value="HAMP_dom"/>
</dbReference>
<dbReference type="RefSeq" id="WP_261516185.1">
    <property type="nucleotide sequence ID" value="NZ_JAODNV010000013.1"/>
</dbReference>
<accession>A0A9X3B033</accession>
<dbReference type="InterPro" id="IPR050980">
    <property type="entry name" value="2C_sensor_his_kinase"/>
</dbReference>
<evidence type="ECO:0000256" key="5">
    <source>
        <dbReference type="ARBA" id="ARBA00022519"/>
    </source>
</evidence>
<evidence type="ECO:0000259" key="16">
    <source>
        <dbReference type="PROSITE" id="PS50109"/>
    </source>
</evidence>
<evidence type="ECO:0000313" key="18">
    <source>
        <dbReference type="EMBL" id="MCT8991175.1"/>
    </source>
</evidence>
<organism evidence="18 19">
    <name type="scientific">Chelativorans petroleitrophicus</name>
    <dbReference type="NCBI Taxonomy" id="2975484"/>
    <lineage>
        <taxon>Bacteria</taxon>
        <taxon>Pseudomonadati</taxon>
        <taxon>Pseudomonadota</taxon>
        <taxon>Alphaproteobacteria</taxon>
        <taxon>Hyphomicrobiales</taxon>
        <taxon>Phyllobacteriaceae</taxon>
        <taxon>Chelativorans</taxon>
    </lineage>
</organism>
<dbReference type="Gene3D" id="3.30.565.10">
    <property type="entry name" value="Histidine kinase-like ATPase, C-terminal domain"/>
    <property type="match status" value="1"/>
</dbReference>
<dbReference type="Pfam" id="PF02518">
    <property type="entry name" value="HATPase_c"/>
    <property type="match status" value="1"/>
</dbReference>
<feature type="transmembrane region" description="Helical" evidence="15">
    <location>
        <begin position="31"/>
        <end position="55"/>
    </location>
</feature>
<keyword evidence="6" id="KW-0597">Phosphoprotein</keyword>
<evidence type="ECO:0000256" key="8">
    <source>
        <dbReference type="ARBA" id="ARBA00022692"/>
    </source>
</evidence>
<evidence type="ECO:0000313" key="19">
    <source>
        <dbReference type="Proteomes" id="UP001149009"/>
    </source>
</evidence>
<dbReference type="InterPro" id="IPR005467">
    <property type="entry name" value="His_kinase_dom"/>
</dbReference>
<evidence type="ECO:0000256" key="2">
    <source>
        <dbReference type="ARBA" id="ARBA00004429"/>
    </source>
</evidence>
<dbReference type="InterPro" id="IPR003594">
    <property type="entry name" value="HATPase_dom"/>
</dbReference>
<dbReference type="PROSITE" id="PS50885">
    <property type="entry name" value="HAMP"/>
    <property type="match status" value="1"/>
</dbReference>
<dbReference type="CDD" id="cd00082">
    <property type="entry name" value="HisKA"/>
    <property type="match status" value="1"/>
</dbReference>
<evidence type="ECO:0000256" key="12">
    <source>
        <dbReference type="ARBA" id="ARBA00022989"/>
    </source>
</evidence>
<feature type="transmembrane region" description="Helical" evidence="15">
    <location>
        <begin position="179"/>
        <end position="199"/>
    </location>
</feature>
<proteinExistence type="predicted"/>
<keyword evidence="5" id="KW-0997">Cell inner membrane</keyword>
<dbReference type="PANTHER" id="PTHR44936">
    <property type="entry name" value="SENSOR PROTEIN CREC"/>
    <property type="match status" value="1"/>
</dbReference>
<gene>
    <name evidence="18" type="ORF">NYR54_12885</name>
</gene>
<evidence type="ECO:0000256" key="15">
    <source>
        <dbReference type="SAM" id="Phobius"/>
    </source>
</evidence>
<name>A0A9X3B033_9HYPH</name>
<dbReference type="EC" id="2.7.13.3" evidence="3"/>